<evidence type="ECO:0000313" key="16">
    <source>
        <dbReference type="Proteomes" id="UP000035036"/>
    </source>
</evidence>
<keyword evidence="10" id="KW-0805">Transcription regulation</keyword>
<evidence type="ECO:0000256" key="10">
    <source>
        <dbReference type="ARBA" id="ARBA00023015"/>
    </source>
</evidence>
<comment type="subcellular location">
    <subcellularLocation>
        <location evidence="1">Cytoplasm</location>
    </subcellularLocation>
</comment>
<comment type="cofactor">
    <cofactor evidence="14">
        <name>Mn(2+)</name>
        <dbReference type="ChEBI" id="CHEBI:29035"/>
    </cofactor>
    <cofactor evidence="14">
        <name>Fe(2+)</name>
        <dbReference type="ChEBI" id="CHEBI:29033"/>
    </cofactor>
    <text evidence="14">Binds 1 Mn(2+) or Fe(2+) ion per subunit.</text>
</comment>
<keyword evidence="11" id="KW-0238">DNA-binding</keyword>
<evidence type="ECO:0000256" key="13">
    <source>
        <dbReference type="PIRSR" id="PIRSR602481-1"/>
    </source>
</evidence>
<dbReference type="InterPro" id="IPR036388">
    <property type="entry name" value="WH-like_DNA-bd_sf"/>
</dbReference>
<dbReference type="Pfam" id="PF01475">
    <property type="entry name" value="FUR"/>
    <property type="match status" value="1"/>
</dbReference>
<dbReference type="STRING" id="483547.GSUB_11125"/>
<evidence type="ECO:0000313" key="15">
    <source>
        <dbReference type="EMBL" id="AJF07003.1"/>
    </source>
</evidence>
<dbReference type="SUPFAM" id="SSF46785">
    <property type="entry name" value="Winged helix' DNA-binding domain"/>
    <property type="match status" value="1"/>
</dbReference>
<name>A0A0B5FI15_9BACT</name>
<dbReference type="GO" id="GO:0005829">
    <property type="term" value="C:cytosol"/>
    <property type="evidence" value="ECO:0007669"/>
    <property type="project" value="TreeGrafter"/>
</dbReference>
<feature type="binding site" evidence="14">
    <location>
        <position position="113"/>
    </location>
    <ligand>
        <name>Fe cation</name>
        <dbReference type="ChEBI" id="CHEBI:24875"/>
    </ligand>
</feature>
<comment type="cofactor">
    <cofactor evidence="13">
        <name>Zn(2+)</name>
        <dbReference type="ChEBI" id="CHEBI:29105"/>
    </cofactor>
    <text evidence="13">Binds 1 zinc ion per subunit.</text>
</comment>
<dbReference type="FunFam" id="3.30.1490.190:FF:000001">
    <property type="entry name" value="Ferric uptake regulation protein"/>
    <property type="match status" value="1"/>
</dbReference>
<dbReference type="Gene3D" id="3.30.1490.190">
    <property type="match status" value="1"/>
</dbReference>
<keyword evidence="8 13" id="KW-0862">Zinc</keyword>
<dbReference type="Gene3D" id="1.10.10.10">
    <property type="entry name" value="Winged helix-like DNA-binding domain superfamily/Winged helix DNA-binding domain"/>
    <property type="match status" value="1"/>
</dbReference>
<dbReference type="PANTHER" id="PTHR33202:SF2">
    <property type="entry name" value="FERRIC UPTAKE REGULATION PROTEIN"/>
    <property type="match status" value="1"/>
</dbReference>
<dbReference type="GO" id="GO:0008270">
    <property type="term" value="F:zinc ion binding"/>
    <property type="evidence" value="ECO:0007669"/>
    <property type="project" value="TreeGrafter"/>
</dbReference>
<evidence type="ECO:0000256" key="12">
    <source>
        <dbReference type="ARBA" id="ARBA00023163"/>
    </source>
</evidence>
<comment type="subunit">
    <text evidence="3">Homodimer.</text>
</comment>
<dbReference type="InterPro" id="IPR002481">
    <property type="entry name" value="FUR"/>
</dbReference>
<evidence type="ECO:0000256" key="14">
    <source>
        <dbReference type="PIRSR" id="PIRSR602481-2"/>
    </source>
</evidence>
<comment type="similarity">
    <text evidence="2">Belongs to the Fur family.</text>
</comment>
<dbReference type="InterPro" id="IPR043135">
    <property type="entry name" value="Fur_C"/>
</dbReference>
<keyword evidence="7 13" id="KW-0479">Metal-binding</keyword>
<evidence type="ECO:0000256" key="4">
    <source>
        <dbReference type="ARBA" id="ARBA00020910"/>
    </source>
</evidence>
<feature type="binding site" evidence="13">
    <location>
        <position position="141"/>
    </location>
    <ligand>
        <name>Zn(2+)</name>
        <dbReference type="ChEBI" id="CHEBI:29105"/>
    </ligand>
</feature>
<keyword evidence="9 14" id="KW-0408">Iron</keyword>
<dbReference type="GO" id="GO:0000976">
    <property type="term" value="F:transcription cis-regulatory region binding"/>
    <property type="evidence" value="ECO:0007669"/>
    <property type="project" value="TreeGrafter"/>
</dbReference>
<dbReference type="RefSeq" id="WP_040200844.1">
    <property type="nucleotide sequence ID" value="NZ_CP010311.1"/>
</dbReference>
<evidence type="ECO:0000256" key="6">
    <source>
        <dbReference type="ARBA" id="ARBA00022491"/>
    </source>
</evidence>
<feature type="binding site" evidence="14">
    <location>
        <position position="94"/>
    </location>
    <ligand>
        <name>Fe cation</name>
        <dbReference type="ChEBI" id="CHEBI:24875"/>
    </ligand>
</feature>
<evidence type="ECO:0000256" key="3">
    <source>
        <dbReference type="ARBA" id="ARBA00011738"/>
    </source>
</evidence>
<keyword evidence="12" id="KW-0804">Transcription</keyword>
<dbReference type="GO" id="GO:0003700">
    <property type="term" value="F:DNA-binding transcription factor activity"/>
    <property type="evidence" value="ECO:0007669"/>
    <property type="project" value="InterPro"/>
</dbReference>
<feature type="binding site" evidence="14">
    <location>
        <position position="130"/>
    </location>
    <ligand>
        <name>Fe cation</name>
        <dbReference type="ChEBI" id="CHEBI:24875"/>
    </ligand>
</feature>
<dbReference type="GO" id="GO:0045892">
    <property type="term" value="P:negative regulation of DNA-templated transcription"/>
    <property type="evidence" value="ECO:0007669"/>
    <property type="project" value="TreeGrafter"/>
</dbReference>
<feature type="binding site" evidence="13">
    <location>
        <position position="101"/>
    </location>
    <ligand>
        <name>Zn(2+)</name>
        <dbReference type="ChEBI" id="CHEBI:29105"/>
    </ligand>
</feature>
<dbReference type="GO" id="GO:1900705">
    <property type="term" value="P:negative regulation of siderophore biosynthetic process"/>
    <property type="evidence" value="ECO:0007669"/>
    <property type="project" value="TreeGrafter"/>
</dbReference>
<keyword evidence="6" id="KW-0678">Repressor</keyword>
<dbReference type="InterPro" id="IPR036390">
    <property type="entry name" value="WH_DNA-bd_sf"/>
</dbReference>
<evidence type="ECO:0000256" key="5">
    <source>
        <dbReference type="ARBA" id="ARBA00022490"/>
    </source>
</evidence>
<dbReference type="EMBL" id="CP010311">
    <property type="protein sequence ID" value="AJF07003.1"/>
    <property type="molecule type" value="Genomic_DNA"/>
</dbReference>
<dbReference type="HOGENOM" id="CLU_096072_3_1_7"/>
<gene>
    <name evidence="15" type="ORF">GSUB_11125</name>
</gene>
<feature type="binding site" evidence="13">
    <location>
        <position position="138"/>
    </location>
    <ligand>
        <name>Zn(2+)</name>
        <dbReference type="ChEBI" id="CHEBI:29105"/>
    </ligand>
</feature>
<dbReference type="CDD" id="cd07153">
    <property type="entry name" value="Fur_like"/>
    <property type="match status" value="1"/>
</dbReference>
<evidence type="ECO:0000256" key="11">
    <source>
        <dbReference type="ARBA" id="ARBA00023125"/>
    </source>
</evidence>
<evidence type="ECO:0000256" key="8">
    <source>
        <dbReference type="ARBA" id="ARBA00022833"/>
    </source>
</evidence>
<protein>
    <recommendedName>
        <fullName evidence="4">Ferric uptake regulation protein</fullName>
    </recommendedName>
</protein>
<accession>A0A0B5FI15</accession>
<sequence>MDRIRDRFRSYLSDQGLKSTQQREIILDEFLKAGAHLSTEELYLKIRKKHPHIGYATVYRTLKLFSECGIAEEHNFGDGQTRYETVAGESHHHDHLICTECKRIIEFEDPRIEQMQDEVAARHGFKILNHRLELYGLCDDCRKKHSS</sequence>
<evidence type="ECO:0000256" key="2">
    <source>
        <dbReference type="ARBA" id="ARBA00007957"/>
    </source>
</evidence>
<proteinExistence type="inferred from homology"/>
<dbReference type="AlphaFoldDB" id="A0A0B5FI15"/>
<keyword evidence="16" id="KW-1185">Reference proteome</keyword>
<evidence type="ECO:0000256" key="1">
    <source>
        <dbReference type="ARBA" id="ARBA00004496"/>
    </source>
</evidence>
<organism evidence="15 16">
    <name type="scientific">Geoalkalibacter subterraneus</name>
    <dbReference type="NCBI Taxonomy" id="483547"/>
    <lineage>
        <taxon>Bacteria</taxon>
        <taxon>Pseudomonadati</taxon>
        <taxon>Thermodesulfobacteriota</taxon>
        <taxon>Desulfuromonadia</taxon>
        <taxon>Desulfuromonadales</taxon>
        <taxon>Geoalkalibacteraceae</taxon>
        <taxon>Geoalkalibacter</taxon>
    </lineage>
</organism>
<dbReference type="Proteomes" id="UP000035036">
    <property type="component" value="Chromosome"/>
</dbReference>
<keyword evidence="5" id="KW-0963">Cytoplasm</keyword>
<dbReference type="KEGG" id="gsb:GSUB_11125"/>
<reference evidence="15 16" key="1">
    <citation type="journal article" date="2015" name="Genome Announc.">
        <title>Genomes of Geoalkalibacter ferrihydriticus Z-0531T and Geoalkalibacter subterraneus Red1T, Two Haloalkaliphilic Metal-Reducing Deltaproteobacteria.</title>
        <authorList>
            <person name="Badalamenti J.P."/>
            <person name="Krajmalnik-Brown R."/>
            <person name="Torres C.I."/>
            <person name="Bond D.R."/>
        </authorList>
    </citation>
    <scope>NUCLEOTIDE SEQUENCE [LARGE SCALE GENOMIC DNA]</scope>
    <source>
        <strain evidence="15 16">Red1</strain>
    </source>
</reference>
<feature type="binding site" evidence="13">
    <location>
        <position position="98"/>
    </location>
    <ligand>
        <name>Zn(2+)</name>
        <dbReference type="ChEBI" id="CHEBI:29105"/>
    </ligand>
</feature>
<feature type="binding site" evidence="14">
    <location>
        <position position="92"/>
    </location>
    <ligand>
        <name>Fe cation</name>
        <dbReference type="ChEBI" id="CHEBI:24875"/>
    </ligand>
</feature>
<evidence type="ECO:0000256" key="9">
    <source>
        <dbReference type="ARBA" id="ARBA00023004"/>
    </source>
</evidence>
<dbReference type="PANTHER" id="PTHR33202">
    <property type="entry name" value="ZINC UPTAKE REGULATION PROTEIN"/>
    <property type="match status" value="1"/>
</dbReference>
<dbReference type="OrthoDB" id="8659436at2"/>
<evidence type="ECO:0000256" key="7">
    <source>
        <dbReference type="ARBA" id="ARBA00022723"/>
    </source>
</evidence>